<reference evidence="9 10" key="1">
    <citation type="journal article" date="2016" name="Nat. Commun.">
        <title>Thousands of microbial genomes shed light on interconnected biogeochemical processes in an aquifer system.</title>
        <authorList>
            <person name="Anantharaman K."/>
            <person name="Brown C.T."/>
            <person name="Hug L.A."/>
            <person name="Sharon I."/>
            <person name="Castelle C.J."/>
            <person name="Probst A.J."/>
            <person name="Thomas B.C."/>
            <person name="Singh A."/>
            <person name="Wilkins M.J."/>
            <person name="Karaoz U."/>
            <person name="Brodie E.L."/>
            <person name="Williams K.H."/>
            <person name="Hubbard S.S."/>
            <person name="Banfield J.F."/>
        </authorList>
    </citation>
    <scope>NUCLEOTIDE SEQUENCE [LARGE SCALE GENOMIC DNA]</scope>
</reference>
<feature type="transmembrane region" description="Helical" evidence="7">
    <location>
        <begin position="7"/>
        <end position="29"/>
    </location>
</feature>
<feature type="transmembrane region" description="Helical" evidence="7">
    <location>
        <begin position="106"/>
        <end position="124"/>
    </location>
</feature>
<keyword evidence="5 7" id="KW-1133">Transmembrane helix</keyword>
<feature type="transmembrane region" description="Helical" evidence="7">
    <location>
        <begin position="73"/>
        <end position="94"/>
    </location>
</feature>
<dbReference type="GO" id="GO:0016780">
    <property type="term" value="F:phosphotransferase activity, for other substituted phosphate groups"/>
    <property type="evidence" value="ECO:0007669"/>
    <property type="project" value="TreeGrafter"/>
</dbReference>
<dbReference type="AlphaFoldDB" id="A0A1F6BUX1"/>
<keyword evidence="4 7" id="KW-0812">Transmembrane</keyword>
<keyword evidence="3" id="KW-0808">Transferase</keyword>
<name>A0A1F6BUX1_9BACT</name>
<evidence type="ECO:0000256" key="4">
    <source>
        <dbReference type="ARBA" id="ARBA00022692"/>
    </source>
</evidence>
<dbReference type="PANTHER" id="PTHR30576">
    <property type="entry name" value="COLANIC BIOSYNTHESIS UDP-GLUCOSE LIPID CARRIER TRANSFERASE"/>
    <property type="match status" value="1"/>
</dbReference>
<evidence type="ECO:0000313" key="10">
    <source>
        <dbReference type="Proteomes" id="UP000176996"/>
    </source>
</evidence>
<evidence type="ECO:0000256" key="7">
    <source>
        <dbReference type="SAM" id="Phobius"/>
    </source>
</evidence>
<dbReference type="PANTHER" id="PTHR30576:SF0">
    <property type="entry name" value="UNDECAPRENYL-PHOSPHATE N-ACETYLGALACTOSAMINYL 1-PHOSPHATE TRANSFERASE-RELATED"/>
    <property type="match status" value="1"/>
</dbReference>
<dbReference type="GO" id="GO:0016020">
    <property type="term" value="C:membrane"/>
    <property type="evidence" value="ECO:0007669"/>
    <property type="project" value="UniProtKB-SubCell"/>
</dbReference>
<evidence type="ECO:0000256" key="2">
    <source>
        <dbReference type="ARBA" id="ARBA00006464"/>
    </source>
</evidence>
<sequence length="428" mass="49975">MPLAKKIILLFGDAFVFYVSLFLMLFIRYGDSFSARFPSHVAPFSLLFLGWFLFFYLSDLYQISSLQDHRLLLRRLFVSVSLSLIASVLMFYLFGSFFHLTPKTNLFLFSVLYFILFYFWRLLVPRILFLDRVRIALIGASPLFSEITERLSSQTLHGYVVAYQHNTFPAEGFEKILKKHSIDQVVLDASSFPSSLPFFSQRVPFSSLRDFYETLFEKVALSELDGSWVFRHVASSRPFYDFTKRCADVLLSLALLILLLPISSLIALLVFLTSRGPIIFSQKRIGKHEHEFILYKFRSMRHESRGPLWTEANDSRLTSLGKFLRSSHLDEIPQLWNILWGDISFTGPRPERSELASTYSLLPFYQFRHSVKPGLTGWAQINFRSSTSLEEAREKLCYDMYYIAHRSLLLDIIIIVRTIRYIFISFKR</sequence>
<evidence type="ECO:0000259" key="8">
    <source>
        <dbReference type="Pfam" id="PF02397"/>
    </source>
</evidence>
<dbReference type="EMBL" id="MFKK01000020">
    <property type="protein sequence ID" value="OGG40721.1"/>
    <property type="molecule type" value="Genomic_DNA"/>
</dbReference>
<evidence type="ECO:0000256" key="1">
    <source>
        <dbReference type="ARBA" id="ARBA00004141"/>
    </source>
</evidence>
<dbReference type="NCBIfam" id="TIGR03025">
    <property type="entry name" value="EPS_sugtrans"/>
    <property type="match status" value="1"/>
</dbReference>
<dbReference type="STRING" id="1798471.A3A21_01880"/>
<accession>A0A1F6BUX1</accession>
<feature type="transmembrane region" description="Helical" evidence="7">
    <location>
        <begin position="41"/>
        <end position="61"/>
    </location>
</feature>
<protein>
    <recommendedName>
        <fullName evidence="8">Bacterial sugar transferase domain-containing protein</fullName>
    </recommendedName>
</protein>
<feature type="domain" description="Bacterial sugar transferase" evidence="8">
    <location>
        <begin position="244"/>
        <end position="423"/>
    </location>
</feature>
<feature type="transmembrane region" description="Helical" evidence="7">
    <location>
        <begin position="249"/>
        <end position="272"/>
    </location>
</feature>
<evidence type="ECO:0000256" key="3">
    <source>
        <dbReference type="ARBA" id="ARBA00022679"/>
    </source>
</evidence>
<comment type="caution">
    <text evidence="9">The sequence shown here is derived from an EMBL/GenBank/DDBJ whole genome shotgun (WGS) entry which is preliminary data.</text>
</comment>
<dbReference type="Pfam" id="PF02397">
    <property type="entry name" value="Bac_transf"/>
    <property type="match status" value="1"/>
</dbReference>
<dbReference type="InterPro" id="IPR003362">
    <property type="entry name" value="Bact_transf"/>
</dbReference>
<dbReference type="InterPro" id="IPR017475">
    <property type="entry name" value="EPS_sugar_tfrase"/>
</dbReference>
<evidence type="ECO:0000313" key="9">
    <source>
        <dbReference type="EMBL" id="OGG40721.1"/>
    </source>
</evidence>
<proteinExistence type="inferred from homology"/>
<evidence type="ECO:0000256" key="6">
    <source>
        <dbReference type="ARBA" id="ARBA00023136"/>
    </source>
</evidence>
<gene>
    <name evidence="9" type="ORF">A3A21_01880</name>
</gene>
<evidence type="ECO:0000256" key="5">
    <source>
        <dbReference type="ARBA" id="ARBA00022989"/>
    </source>
</evidence>
<keyword evidence="6 7" id="KW-0472">Membrane</keyword>
<dbReference type="Proteomes" id="UP000176996">
    <property type="component" value="Unassembled WGS sequence"/>
</dbReference>
<comment type="subcellular location">
    <subcellularLocation>
        <location evidence="1">Membrane</location>
        <topology evidence="1">Multi-pass membrane protein</topology>
    </subcellularLocation>
</comment>
<organism evidence="9 10">
    <name type="scientific">Candidatus Jorgensenbacteria bacterium RIFCSPLOWO2_01_FULL_45_25b</name>
    <dbReference type="NCBI Taxonomy" id="1798471"/>
    <lineage>
        <taxon>Bacteria</taxon>
        <taxon>Candidatus Joergenseniibacteriota</taxon>
    </lineage>
</organism>
<comment type="similarity">
    <text evidence="2">Belongs to the bacterial sugar transferase family.</text>
</comment>